<proteinExistence type="predicted"/>
<dbReference type="GO" id="GO:0019563">
    <property type="term" value="P:glycerol catabolic process"/>
    <property type="evidence" value="ECO:0007669"/>
    <property type="project" value="InterPro"/>
</dbReference>
<dbReference type="GO" id="GO:0047324">
    <property type="term" value="F:phosphoenolpyruvate-glycerone phosphotransferase activity"/>
    <property type="evidence" value="ECO:0007669"/>
    <property type="project" value="InterPro"/>
</dbReference>
<evidence type="ECO:0000259" key="2">
    <source>
        <dbReference type="PROSITE" id="PS51096"/>
    </source>
</evidence>
<evidence type="ECO:0000313" key="4">
    <source>
        <dbReference type="Proteomes" id="UP000242699"/>
    </source>
</evidence>
<dbReference type="Pfam" id="PF03610">
    <property type="entry name" value="EIIA-man"/>
    <property type="match status" value="1"/>
</dbReference>
<evidence type="ECO:0000313" key="3">
    <source>
        <dbReference type="EMBL" id="PSR29320.1"/>
    </source>
</evidence>
<comment type="caution">
    <text evidence="3">The sequence shown here is derived from an EMBL/GenBank/DDBJ whole genome shotgun (WGS) entry which is preliminary data.</text>
</comment>
<evidence type="ECO:0000256" key="1">
    <source>
        <dbReference type="ARBA" id="ARBA00022679"/>
    </source>
</evidence>
<accession>A0A2T2X496</accession>
<name>A0A2T2X496_9FIRM</name>
<dbReference type="PROSITE" id="PS51096">
    <property type="entry name" value="PTS_EIIA_TYPE_4"/>
    <property type="match status" value="1"/>
</dbReference>
<dbReference type="EMBL" id="PXYT01000016">
    <property type="protein sequence ID" value="PSR29320.1"/>
    <property type="molecule type" value="Genomic_DNA"/>
</dbReference>
<protein>
    <submittedName>
        <fullName evidence="3">PTS mannose transporter subunit IID</fullName>
    </submittedName>
</protein>
<dbReference type="SUPFAM" id="SSF53062">
    <property type="entry name" value="PTS system fructose IIA component-like"/>
    <property type="match status" value="1"/>
</dbReference>
<gene>
    <name evidence="3" type="ORF">C7B43_08210</name>
</gene>
<reference evidence="3 4" key="1">
    <citation type="journal article" date="2014" name="BMC Genomics">
        <title>Comparison of environmental and isolate Sulfobacillus genomes reveals diverse carbon, sulfur, nitrogen, and hydrogen metabolisms.</title>
        <authorList>
            <person name="Justice N.B."/>
            <person name="Norman A."/>
            <person name="Brown C.T."/>
            <person name="Singh A."/>
            <person name="Thomas B.C."/>
            <person name="Banfield J.F."/>
        </authorList>
    </citation>
    <scope>NUCLEOTIDE SEQUENCE [LARGE SCALE GENOMIC DNA]</scope>
    <source>
        <strain evidence="3">AMDSBA1</strain>
    </source>
</reference>
<sequence length="128" mass="13132">MTGILLVSHSKQLAQGLEKLLHSLSGEDVFVESVGGVGSLGVDATMVMEGLNQLTDMGSTEILVFGDLGSAILSAENAKDLMPVSARVHVVDAPFVEGAVAAAMSLSTGGGAEEAMAAAEEAYQIRKR</sequence>
<dbReference type="InterPro" id="IPR004701">
    <property type="entry name" value="PTS_EIIA_man-typ"/>
</dbReference>
<dbReference type="PANTHER" id="PTHR38594">
    <property type="entry name" value="PEP-DEPENDENT DIHYDROXYACETONE KINASE, PHOSPHORYL DONOR SUBUNIT DHAM"/>
    <property type="match status" value="1"/>
</dbReference>
<dbReference type="GO" id="GO:0009401">
    <property type="term" value="P:phosphoenolpyruvate-dependent sugar phosphotransferase system"/>
    <property type="evidence" value="ECO:0007669"/>
    <property type="project" value="InterPro"/>
</dbReference>
<dbReference type="AlphaFoldDB" id="A0A2T2X496"/>
<dbReference type="Gene3D" id="3.40.50.510">
    <property type="entry name" value="Phosphotransferase system, mannose-type IIA component"/>
    <property type="match status" value="1"/>
</dbReference>
<feature type="domain" description="PTS EIIA type-4" evidence="2">
    <location>
        <begin position="1"/>
        <end position="128"/>
    </location>
</feature>
<organism evidence="3 4">
    <name type="scientific">Sulfobacillus benefaciens</name>
    <dbReference type="NCBI Taxonomy" id="453960"/>
    <lineage>
        <taxon>Bacteria</taxon>
        <taxon>Bacillati</taxon>
        <taxon>Bacillota</taxon>
        <taxon>Clostridia</taxon>
        <taxon>Eubacteriales</taxon>
        <taxon>Clostridiales Family XVII. Incertae Sedis</taxon>
        <taxon>Sulfobacillus</taxon>
    </lineage>
</organism>
<dbReference type="Proteomes" id="UP000242699">
    <property type="component" value="Unassembled WGS sequence"/>
</dbReference>
<dbReference type="InterPro" id="IPR036662">
    <property type="entry name" value="PTS_EIIA_man-typ_sf"/>
</dbReference>
<keyword evidence="1" id="KW-0808">Transferase</keyword>
<dbReference type="PANTHER" id="PTHR38594:SF1">
    <property type="entry name" value="PEP-DEPENDENT DIHYDROXYACETONE KINASE, PHOSPHORYL DONOR SUBUNIT DHAM"/>
    <property type="match status" value="1"/>
</dbReference>
<dbReference type="GO" id="GO:0016020">
    <property type="term" value="C:membrane"/>
    <property type="evidence" value="ECO:0007669"/>
    <property type="project" value="InterPro"/>
</dbReference>
<dbReference type="InterPro" id="IPR039643">
    <property type="entry name" value="DhaM"/>
</dbReference>